<comment type="similarity">
    <text evidence="1 11">Belongs to the GatB/GatE family. GatB subfamily.</text>
</comment>
<dbReference type="PANTHER" id="PTHR11659:SF0">
    <property type="entry name" value="GLUTAMYL-TRNA(GLN) AMIDOTRANSFERASE SUBUNIT B, MITOCHONDRIAL"/>
    <property type="match status" value="1"/>
</dbReference>
<proteinExistence type="inferred from homology"/>
<keyword evidence="4 11" id="KW-0436">Ligase</keyword>
<evidence type="ECO:0000256" key="3">
    <source>
        <dbReference type="ARBA" id="ARBA00016923"/>
    </source>
</evidence>
<dbReference type="Pfam" id="PF02637">
    <property type="entry name" value="GatB_Yqey"/>
    <property type="match status" value="1"/>
</dbReference>
<dbReference type="FunFam" id="1.10.10.410:FF:000001">
    <property type="entry name" value="Aspartyl/glutamyl-tRNA(Asn/Gln) amidotransferase subunit B"/>
    <property type="match status" value="1"/>
</dbReference>
<keyword evidence="6 11" id="KW-0067">ATP-binding</keyword>
<comment type="catalytic activity">
    <reaction evidence="9 11">
        <text>L-aspartyl-tRNA(Asn) + L-glutamine + ATP + H2O = L-asparaginyl-tRNA(Asn) + L-glutamate + ADP + phosphate + 2 H(+)</text>
        <dbReference type="Rhea" id="RHEA:14513"/>
        <dbReference type="Rhea" id="RHEA-COMP:9674"/>
        <dbReference type="Rhea" id="RHEA-COMP:9677"/>
        <dbReference type="ChEBI" id="CHEBI:15377"/>
        <dbReference type="ChEBI" id="CHEBI:15378"/>
        <dbReference type="ChEBI" id="CHEBI:29985"/>
        <dbReference type="ChEBI" id="CHEBI:30616"/>
        <dbReference type="ChEBI" id="CHEBI:43474"/>
        <dbReference type="ChEBI" id="CHEBI:58359"/>
        <dbReference type="ChEBI" id="CHEBI:78515"/>
        <dbReference type="ChEBI" id="CHEBI:78516"/>
        <dbReference type="ChEBI" id="CHEBI:456216"/>
    </reaction>
</comment>
<dbReference type="InterPro" id="IPR003789">
    <property type="entry name" value="Asn/Gln_tRNA_amidoTrase-B-like"/>
</dbReference>
<dbReference type="GO" id="GO:0070681">
    <property type="term" value="P:glutaminyl-tRNAGln biosynthesis via transamidation"/>
    <property type="evidence" value="ECO:0007669"/>
    <property type="project" value="TreeGrafter"/>
</dbReference>
<dbReference type="Pfam" id="PF02934">
    <property type="entry name" value="GatB_N"/>
    <property type="match status" value="1"/>
</dbReference>
<evidence type="ECO:0000256" key="10">
    <source>
        <dbReference type="ARBA" id="ARBA00047913"/>
    </source>
</evidence>
<evidence type="ECO:0000313" key="14">
    <source>
        <dbReference type="Proteomes" id="UP000182350"/>
    </source>
</evidence>
<dbReference type="STRING" id="1122209.SAMN02745752_02434"/>
<dbReference type="HAMAP" id="MF_00121">
    <property type="entry name" value="GatB"/>
    <property type="match status" value="1"/>
</dbReference>
<comment type="function">
    <text evidence="8 11">Allows the formation of correctly charged Asn-tRNA(Asn) or Gln-tRNA(Gln) through the transamidation of misacylated Asp-tRNA(Asn) or Glu-tRNA(Gln) in organisms which lack either or both of asparaginyl-tRNA or glutaminyl-tRNA synthetases. The reaction takes place in the presence of glutamine and ATP through an activated phospho-Asp-tRNA(Asn) or phospho-Glu-tRNA(Gln).</text>
</comment>
<dbReference type="FunFam" id="1.10.150.380:FF:000001">
    <property type="entry name" value="Aspartyl/glutamyl-tRNA(Asn/Gln) amidotransferase subunit B"/>
    <property type="match status" value="1"/>
</dbReference>
<dbReference type="Proteomes" id="UP000182350">
    <property type="component" value="Unassembled WGS sequence"/>
</dbReference>
<name>A0A1K1YWJ3_9GAMM</name>
<dbReference type="Gene3D" id="1.10.10.410">
    <property type="match status" value="1"/>
</dbReference>
<feature type="domain" description="Asn/Gln amidotransferase" evidence="12">
    <location>
        <begin position="328"/>
        <end position="480"/>
    </location>
</feature>
<dbReference type="Gene3D" id="1.10.150.380">
    <property type="entry name" value="GatB domain, N-terminal subdomain"/>
    <property type="match status" value="1"/>
</dbReference>
<dbReference type="GO" id="GO:0050566">
    <property type="term" value="F:asparaginyl-tRNA synthase (glutamine-hydrolyzing) activity"/>
    <property type="evidence" value="ECO:0007669"/>
    <property type="project" value="RHEA"/>
</dbReference>
<dbReference type="InterPro" id="IPR018027">
    <property type="entry name" value="Asn/Gln_amidotransferase"/>
</dbReference>
<evidence type="ECO:0000256" key="7">
    <source>
        <dbReference type="ARBA" id="ARBA00022917"/>
    </source>
</evidence>
<dbReference type="InterPro" id="IPR042114">
    <property type="entry name" value="GatB_C_1"/>
</dbReference>
<evidence type="ECO:0000256" key="4">
    <source>
        <dbReference type="ARBA" id="ARBA00022598"/>
    </source>
</evidence>
<dbReference type="InterPro" id="IPR014746">
    <property type="entry name" value="Gln_synth/guanido_kin_cat_dom"/>
</dbReference>
<evidence type="ECO:0000256" key="2">
    <source>
        <dbReference type="ARBA" id="ARBA00011123"/>
    </source>
</evidence>
<evidence type="ECO:0000256" key="6">
    <source>
        <dbReference type="ARBA" id="ARBA00022840"/>
    </source>
</evidence>
<dbReference type="PANTHER" id="PTHR11659">
    <property type="entry name" value="GLUTAMYL-TRNA GLN AMIDOTRANSFERASE SUBUNIT B MITOCHONDRIAL AND PROKARYOTIC PET112-RELATED"/>
    <property type="match status" value="1"/>
</dbReference>
<evidence type="ECO:0000256" key="5">
    <source>
        <dbReference type="ARBA" id="ARBA00022741"/>
    </source>
</evidence>
<evidence type="ECO:0000256" key="1">
    <source>
        <dbReference type="ARBA" id="ARBA00005306"/>
    </source>
</evidence>
<organism evidence="13 14">
    <name type="scientific">Marinospirillum alkaliphilum DSM 21637</name>
    <dbReference type="NCBI Taxonomy" id="1122209"/>
    <lineage>
        <taxon>Bacteria</taxon>
        <taxon>Pseudomonadati</taxon>
        <taxon>Pseudomonadota</taxon>
        <taxon>Gammaproteobacteria</taxon>
        <taxon>Oceanospirillales</taxon>
        <taxon>Oceanospirillaceae</taxon>
        <taxon>Marinospirillum</taxon>
    </lineage>
</organism>
<dbReference type="PROSITE" id="PS01234">
    <property type="entry name" value="GATB"/>
    <property type="match status" value="1"/>
</dbReference>
<dbReference type="InterPro" id="IPR004413">
    <property type="entry name" value="GatB"/>
</dbReference>
<dbReference type="NCBIfam" id="TIGR00133">
    <property type="entry name" value="gatB"/>
    <property type="match status" value="1"/>
</dbReference>
<dbReference type="InterPro" id="IPR023168">
    <property type="entry name" value="GatB_Yqey_C_2"/>
</dbReference>
<evidence type="ECO:0000259" key="12">
    <source>
        <dbReference type="SMART" id="SM00845"/>
    </source>
</evidence>
<dbReference type="NCBIfam" id="NF004014">
    <property type="entry name" value="PRK05477.1-4"/>
    <property type="match status" value="1"/>
</dbReference>
<dbReference type="AlphaFoldDB" id="A0A1K1YWJ3"/>
<accession>A0A1K1YWJ3</accession>
<dbReference type="GO" id="GO:0050567">
    <property type="term" value="F:glutaminyl-tRNA synthase (glutamine-hydrolyzing) activity"/>
    <property type="evidence" value="ECO:0007669"/>
    <property type="project" value="UniProtKB-UniRule"/>
</dbReference>
<dbReference type="NCBIfam" id="NF004015">
    <property type="entry name" value="PRK05477.1-5"/>
    <property type="match status" value="1"/>
</dbReference>
<dbReference type="SUPFAM" id="SSF89095">
    <property type="entry name" value="GatB/YqeY motif"/>
    <property type="match status" value="1"/>
</dbReference>
<evidence type="ECO:0000256" key="9">
    <source>
        <dbReference type="ARBA" id="ARBA00047380"/>
    </source>
</evidence>
<keyword evidence="5 11" id="KW-0547">Nucleotide-binding</keyword>
<gene>
    <name evidence="11" type="primary">gatB</name>
    <name evidence="13" type="ORF">SAMN02745752_02434</name>
</gene>
<keyword evidence="7 11" id="KW-0648">Protein biosynthesis</keyword>
<reference evidence="13 14" key="1">
    <citation type="submission" date="2016-11" db="EMBL/GenBank/DDBJ databases">
        <authorList>
            <person name="Jaros S."/>
            <person name="Januszkiewicz K."/>
            <person name="Wedrychowicz H."/>
        </authorList>
    </citation>
    <scope>NUCLEOTIDE SEQUENCE [LARGE SCALE GENOMIC DNA]</scope>
    <source>
        <strain evidence="13 14">DSM 21637</strain>
    </source>
</reference>
<evidence type="ECO:0000256" key="8">
    <source>
        <dbReference type="ARBA" id="ARBA00024799"/>
    </source>
</evidence>
<keyword evidence="13" id="KW-0808">Transferase</keyword>
<sequence length="482" mass="53020">MQWEAVIGLEVHVQLATQSKIFSGSSIAFGAEPNTQANVIDLGMPGVLPVLNEKAVEMAIKFGLAVHAEIPERSVFERKNYFYPDLPKGYQTSQMAEPIVGLGYLDIPLEDGGIKRVRIHHAHLEEDAGKSLHEDFHGMTGVDLNRAGTPLLEIVSEPDMNSAREAVAYLKAIHAIVTYLGISDGNMAEGSLRCDANVSVRPKGQEKLGTRCEIKNVNSFRFVEKAINHEIQRQIELIEDGGRVIQQTRLYDPDLDETRAMRSKEEANDYRYFPCPDLLPVELDEAYIQHLKETLPELPEQKRQRFTEQLGLSAYDAGVLSSSRALAEYFDRVVELSGDAKLAANWVTGELSAQLNREGIEIEQAPVAPEQLAGLLKRLQDDTINGKAAKQVFAALWAGEGHTADEIIEAKGLKQVTDTGAIEAVIDEVLAANPAQVEQYRAAEPEKRGKMVGFFVGQVMKASKGTANPQAVNQLLAKKLEG</sequence>
<dbReference type="InterPro" id="IPR006075">
    <property type="entry name" value="Asn/Gln-tRNA_Trfase_suB/E_cat"/>
</dbReference>
<evidence type="ECO:0000256" key="11">
    <source>
        <dbReference type="HAMAP-Rule" id="MF_00121"/>
    </source>
</evidence>
<dbReference type="GO" id="GO:0005524">
    <property type="term" value="F:ATP binding"/>
    <property type="evidence" value="ECO:0007669"/>
    <property type="project" value="UniProtKB-KW"/>
</dbReference>
<dbReference type="EC" id="6.3.5.-" evidence="11"/>
<dbReference type="OrthoDB" id="9804078at2"/>
<dbReference type="SMART" id="SM00845">
    <property type="entry name" value="GatB_Yqey"/>
    <property type="match status" value="1"/>
</dbReference>
<dbReference type="SUPFAM" id="SSF55931">
    <property type="entry name" value="Glutamine synthetase/guanido kinase"/>
    <property type="match status" value="1"/>
</dbReference>
<keyword evidence="14" id="KW-1185">Reference proteome</keyword>
<dbReference type="RefSeq" id="WP_072326768.1">
    <property type="nucleotide sequence ID" value="NZ_FPJW01000009.1"/>
</dbReference>
<dbReference type="EMBL" id="FPJW01000009">
    <property type="protein sequence ID" value="SFX66310.1"/>
    <property type="molecule type" value="Genomic_DNA"/>
</dbReference>
<dbReference type="InterPro" id="IPR017958">
    <property type="entry name" value="Gln-tRNA_amidoTrfase_suB_CS"/>
</dbReference>
<comment type="catalytic activity">
    <reaction evidence="10 11">
        <text>L-glutamyl-tRNA(Gln) + L-glutamine + ATP + H2O = L-glutaminyl-tRNA(Gln) + L-glutamate + ADP + phosphate + H(+)</text>
        <dbReference type="Rhea" id="RHEA:17521"/>
        <dbReference type="Rhea" id="RHEA-COMP:9681"/>
        <dbReference type="Rhea" id="RHEA-COMP:9684"/>
        <dbReference type="ChEBI" id="CHEBI:15377"/>
        <dbReference type="ChEBI" id="CHEBI:15378"/>
        <dbReference type="ChEBI" id="CHEBI:29985"/>
        <dbReference type="ChEBI" id="CHEBI:30616"/>
        <dbReference type="ChEBI" id="CHEBI:43474"/>
        <dbReference type="ChEBI" id="CHEBI:58359"/>
        <dbReference type="ChEBI" id="CHEBI:78520"/>
        <dbReference type="ChEBI" id="CHEBI:78521"/>
        <dbReference type="ChEBI" id="CHEBI:456216"/>
    </reaction>
</comment>
<evidence type="ECO:0000313" key="13">
    <source>
        <dbReference type="EMBL" id="SFX66310.1"/>
    </source>
</evidence>
<dbReference type="NCBIfam" id="NF004012">
    <property type="entry name" value="PRK05477.1-2"/>
    <property type="match status" value="1"/>
</dbReference>
<comment type="subunit">
    <text evidence="2 11">Heterotrimer of A, B and C subunits.</text>
</comment>
<dbReference type="GO" id="GO:0006412">
    <property type="term" value="P:translation"/>
    <property type="evidence" value="ECO:0007669"/>
    <property type="project" value="UniProtKB-UniRule"/>
</dbReference>
<dbReference type="GO" id="GO:0016740">
    <property type="term" value="F:transferase activity"/>
    <property type="evidence" value="ECO:0007669"/>
    <property type="project" value="UniProtKB-KW"/>
</dbReference>
<protein>
    <recommendedName>
        <fullName evidence="3 11">Aspartyl/glutamyl-tRNA(Asn/Gln) amidotransferase subunit B</fullName>
        <shortName evidence="11">Asp/Glu-ADT subunit B</shortName>
        <ecNumber evidence="11">6.3.5.-</ecNumber>
    </recommendedName>
</protein>
<dbReference type="InterPro" id="IPR017959">
    <property type="entry name" value="Asn/Gln-tRNA_amidoTrfase_suB/E"/>
</dbReference>